<evidence type="ECO:0000259" key="2">
    <source>
        <dbReference type="Pfam" id="PF25534"/>
    </source>
</evidence>
<dbReference type="Proteomes" id="UP000078397">
    <property type="component" value="Unassembled WGS sequence"/>
</dbReference>
<proteinExistence type="predicted"/>
<dbReference type="AlphaFoldDB" id="A0A179F6F7"/>
<name>A0A179F6F7_METCM</name>
<feature type="region of interest" description="Disordered" evidence="1">
    <location>
        <begin position="268"/>
        <end position="290"/>
    </location>
</feature>
<evidence type="ECO:0000313" key="4">
    <source>
        <dbReference type="Proteomes" id="UP000078397"/>
    </source>
</evidence>
<accession>A0A179F6F7</accession>
<dbReference type="GeneID" id="28854969"/>
<dbReference type="KEGG" id="pchm:VFPPC_13198"/>
<sequence>MAIISKVPDLNVSVVVDGQVAQEYPAPGQQEETETESDIASHLCYIESKSGHPFFVRLTVAPERKTSPENALILRVCIDGEDVGAYIISNHSGLLGSHMVDFNSKITRSPNSGEFIRQFFAFSAVSTVEETTAASIERDAKIAKNLGEIRIRVYHCRVGESIPYHPPVLQRRPEYVLAEKALKGKELSHGTCYDKEEVIKKLASRTTYNKRLFAEYTFRYRSRDALQKEMIIPRTPPPPEQTFTSELGSMSDEDIRLLAAKMLRIKQDKDLKREPPSTPSKRTIDLTDDDEIEVTGSHRLKVIKLEDGTDMVDLTE</sequence>
<reference evidence="3 4" key="1">
    <citation type="journal article" date="2016" name="PLoS Pathog.">
        <title>Biosynthesis of antibiotic leucinostatins in bio-control fungus Purpureocillium lilacinum and their inhibition on phytophthora revealed by genome mining.</title>
        <authorList>
            <person name="Wang G."/>
            <person name="Liu Z."/>
            <person name="Lin R."/>
            <person name="Li E."/>
            <person name="Mao Z."/>
            <person name="Ling J."/>
            <person name="Yang Y."/>
            <person name="Yin W.B."/>
            <person name="Xie B."/>
        </authorList>
    </citation>
    <scope>NUCLEOTIDE SEQUENCE [LARGE SCALE GENOMIC DNA]</scope>
    <source>
        <strain evidence="3">170</strain>
    </source>
</reference>
<evidence type="ECO:0000256" key="1">
    <source>
        <dbReference type="SAM" id="MobiDB-lite"/>
    </source>
</evidence>
<dbReference type="Pfam" id="PF25534">
    <property type="entry name" value="DUF7918"/>
    <property type="match status" value="1"/>
</dbReference>
<comment type="caution">
    <text evidence="3">The sequence shown here is derived from an EMBL/GenBank/DDBJ whole genome shotgun (WGS) entry which is preliminary data.</text>
</comment>
<keyword evidence="4" id="KW-1185">Reference proteome</keyword>
<organism evidence="3 4">
    <name type="scientific">Pochonia chlamydosporia 170</name>
    <dbReference type="NCBI Taxonomy" id="1380566"/>
    <lineage>
        <taxon>Eukaryota</taxon>
        <taxon>Fungi</taxon>
        <taxon>Dikarya</taxon>
        <taxon>Ascomycota</taxon>
        <taxon>Pezizomycotina</taxon>
        <taxon>Sordariomycetes</taxon>
        <taxon>Hypocreomycetidae</taxon>
        <taxon>Hypocreales</taxon>
        <taxon>Clavicipitaceae</taxon>
        <taxon>Pochonia</taxon>
    </lineage>
</organism>
<dbReference type="PANTHER" id="PTHR36223:SF1">
    <property type="entry name" value="TRANSCRIPTION ELONGATION FACTOR EAF N-TERMINAL DOMAIN-CONTAINING PROTEIN"/>
    <property type="match status" value="1"/>
</dbReference>
<dbReference type="RefSeq" id="XP_018138845.1">
    <property type="nucleotide sequence ID" value="XM_018290975.1"/>
</dbReference>
<dbReference type="InterPro" id="IPR057678">
    <property type="entry name" value="DUF7918"/>
</dbReference>
<dbReference type="STRING" id="1380566.A0A179F6F7"/>
<protein>
    <recommendedName>
        <fullName evidence="2">DUF7918 domain-containing protein</fullName>
    </recommendedName>
</protein>
<evidence type="ECO:0000313" key="3">
    <source>
        <dbReference type="EMBL" id="OAQ61036.1"/>
    </source>
</evidence>
<dbReference type="PANTHER" id="PTHR36223">
    <property type="entry name" value="BETA-LACTAMASE-TYPE TRANSPEPTIDASE FOLD DOMAIN CONTAINING PROTEIN"/>
    <property type="match status" value="1"/>
</dbReference>
<dbReference type="OrthoDB" id="3364132at2759"/>
<gene>
    <name evidence="3" type="ORF">VFPPC_13198</name>
</gene>
<dbReference type="EMBL" id="LSBJ02000001">
    <property type="protein sequence ID" value="OAQ61036.1"/>
    <property type="molecule type" value="Genomic_DNA"/>
</dbReference>
<feature type="domain" description="DUF7918" evidence="2">
    <location>
        <begin position="10"/>
        <end position="235"/>
    </location>
</feature>